<evidence type="ECO:0000313" key="4">
    <source>
        <dbReference type="Proteomes" id="UP000829542"/>
    </source>
</evidence>
<feature type="signal peptide" evidence="1">
    <location>
        <begin position="1"/>
        <end position="20"/>
    </location>
</feature>
<dbReference type="RefSeq" id="WP_242151700.1">
    <property type="nucleotide sequence ID" value="NZ_CP093379.1"/>
</dbReference>
<evidence type="ECO:0000259" key="2">
    <source>
        <dbReference type="Pfam" id="PF00419"/>
    </source>
</evidence>
<reference evidence="3 4" key="1">
    <citation type="submission" date="2022-03" db="EMBL/GenBank/DDBJ databases">
        <title>Ignatzschineria rhizosphaerae HR5S32.</title>
        <authorList>
            <person name="Sun J.Q."/>
            <person name="Feng J.Y."/>
        </authorList>
    </citation>
    <scope>NUCLEOTIDE SEQUENCE [LARGE SCALE GENOMIC DNA]</scope>
    <source>
        <strain evidence="3 4">HR5S32</strain>
    </source>
</reference>
<keyword evidence="4" id="KW-1185">Reference proteome</keyword>
<protein>
    <submittedName>
        <fullName evidence="3">Fimbrial protein</fullName>
    </submittedName>
</protein>
<proteinExistence type="predicted"/>
<dbReference type="EMBL" id="CP093379">
    <property type="protein sequence ID" value="UNM97011.1"/>
    <property type="molecule type" value="Genomic_DNA"/>
</dbReference>
<accession>A0ABY3X5G4</accession>
<keyword evidence="1" id="KW-0732">Signal</keyword>
<dbReference type="Proteomes" id="UP000829542">
    <property type="component" value="Chromosome"/>
</dbReference>
<feature type="domain" description="Fimbrial-type adhesion" evidence="2">
    <location>
        <begin position="27"/>
        <end position="177"/>
    </location>
</feature>
<sequence length="177" mass="18764">MKKITLALSALLLSTTFAQAQISGTFNITGTIIKTSECEVKADSITLNPINIGELKQVGQPTTWSNTNSAITFSNCYLGIGEGQSTAFIELELEGNPASKNDVYWDSTTNENVGIEIEIAGQKVPGSGTVTPISSPEITSNDTVTKFVTKARVARIAEGEIIPGPISTTVNFTASYK</sequence>
<evidence type="ECO:0000313" key="3">
    <source>
        <dbReference type="EMBL" id="UNM97011.1"/>
    </source>
</evidence>
<gene>
    <name evidence="3" type="ORF">MMG00_03940</name>
</gene>
<dbReference type="SUPFAM" id="SSF49401">
    <property type="entry name" value="Bacterial adhesins"/>
    <property type="match status" value="1"/>
</dbReference>
<name>A0ABY3X5G4_9GAMM</name>
<evidence type="ECO:0000256" key="1">
    <source>
        <dbReference type="SAM" id="SignalP"/>
    </source>
</evidence>
<feature type="chain" id="PRO_5045306433" evidence="1">
    <location>
        <begin position="21"/>
        <end position="177"/>
    </location>
</feature>
<dbReference type="Pfam" id="PF00419">
    <property type="entry name" value="Fimbrial"/>
    <property type="match status" value="1"/>
</dbReference>
<dbReference type="Gene3D" id="2.60.40.1090">
    <property type="entry name" value="Fimbrial-type adhesion domain"/>
    <property type="match status" value="1"/>
</dbReference>
<dbReference type="InterPro" id="IPR008966">
    <property type="entry name" value="Adhesion_dom_sf"/>
</dbReference>
<organism evidence="3 4">
    <name type="scientific">Ignatzschineria rhizosphaerae</name>
    <dbReference type="NCBI Taxonomy" id="2923279"/>
    <lineage>
        <taxon>Bacteria</taxon>
        <taxon>Pseudomonadati</taxon>
        <taxon>Pseudomonadota</taxon>
        <taxon>Gammaproteobacteria</taxon>
        <taxon>Cardiobacteriales</taxon>
        <taxon>Ignatzschineriaceae</taxon>
        <taxon>Ignatzschineria</taxon>
    </lineage>
</organism>
<dbReference type="InterPro" id="IPR036937">
    <property type="entry name" value="Adhesion_dom_fimbrial_sf"/>
</dbReference>
<dbReference type="InterPro" id="IPR000259">
    <property type="entry name" value="Adhesion_dom_fimbrial"/>
</dbReference>